<gene>
    <name evidence="1" type="ORF">PVAP13_2NG577220</name>
</gene>
<organism evidence="1 2">
    <name type="scientific">Panicum virgatum</name>
    <name type="common">Blackwell switchgrass</name>
    <dbReference type="NCBI Taxonomy" id="38727"/>
    <lineage>
        <taxon>Eukaryota</taxon>
        <taxon>Viridiplantae</taxon>
        <taxon>Streptophyta</taxon>
        <taxon>Embryophyta</taxon>
        <taxon>Tracheophyta</taxon>
        <taxon>Spermatophyta</taxon>
        <taxon>Magnoliopsida</taxon>
        <taxon>Liliopsida</taxon>
        <taxon>Poales</taxon>
        <taxon>Poaceae</taxon>
        <taxon>PACMAD clade</taxon>
        <taxon>Panicoideae</taxon>
        <taxon>Panicodae</taxon>
        <taxon>Paniceae</taxon>
        <taxon>Panicinae</taxon>
        <taxon>Panicum</taxon>
        <taxon>Panicum sect. Hiantes</taxon>
    </lineage>
</organism>
<evidence type="ECO:0000313" key="1">
    <source>
        <dbReference type="EMBL" id="KAG2638224.1"/>
    </source>
</evidence>
<proteinExistence type="predicted"/>
<dbReference type="Proteomes" id="UP000823388">
    <property type="component" value="Chromosome 2N"/>
</dbReference>
<name>A0A8T0VYH6_PANVG</name>
<evidence type="ECO:0000313" key="2">
    <source>
        <dbReference type="Proteomes" id="UP000823388"/>
    </source>
</evidence>
<reference evidence="1" key="1">
    <citation type="submission" date="2020-05" db="EMBL/GenBank/DDBJ databases">
        <title>WGS assembly of Panicum virgatum.</title>
        <authorList>
            <person name="Lovell J.T."/>
            <person name="Jenkins J."/>
            <person name="Shu S."/>
            <person name="Juenger T.E."/>
            <person name="Schmutz J."/>
        </authorList>
    </citation>
    <scope>NUCLEOTIDE SEQUENCE</scope>
    <source>
        <strain evidence="1">AP13</strain>
    </source>
</reference>
<dbReference type="EMBL" id="CM029040">
    <property type="protein sequence ID" value="KAG2638224.1"/>
    <property type="molecule type" value="Genomic_DNA"/>
</dbReference>
<accession>A0A8T0VYH6</accession>
<keyword evidence="2" id="KW-1185">Reference proteome</keyword>
<comment type="caution">
    <text evidence="1">The sequence shown here is derived from an EMBL/GenBank/DDBJ whole genome shotgun (WGS) entry which is preliminary data.</text>
</comment>
<sequence length="104" mass="11335">MLARLSRALGVGESLVVLRAVPWPEQSPASWACVPAGGVSHHRFRLLLPLTRRWDAAGNLCLALARQAPAFHVRCREDSTLAQDCSPFAMTHTNRTRGCCSLLG</sequence>
<dbReference type="AlphaFoldDB" id="A0A8T0VYH6"/>
<protein>
    <submittedName>
        <fullName evidence="1">Uncharacterized protein</fullName>
    </submittedName>
</protein>